<sequence>MFYADSIQDDKIKSYLRQIDEEQEKKERIQKLAESLMNKAKLKLKFSNKDSRREEQFNKKLEEMRQLSTFVDARPSINKLNLLNDRNLLLKLQVIQKTQQYQESTKNNVNKSQMAKQELVSQNTQPLILDEEFKLQFLASQNYEPMQRKELKMPKRSQPESPKEIDPIIKGEELLNFDASPKNDSNLFYRSIFKTSPSPQRKQQIQQFEEETQKARQFLQSQGLIDKQEQKNQKRTPLRKIPIQQYYQNFQKQCQSLVKDVALESRRRSIKSHIIESELYSTKKEILKDAIIHKSQNSQNSCRQTAKLNHSQSNSSTSPRQKVININQKGKKGSQTQRILIKTKSIFDSEQSSPIKIRLQTQFESFTQAVNRTQEAFNKINKGNERIIRRMSTAVSSIHKKYNNEDIQE</sequence>
<evidence type="ECO:0000256" key="2">
    <source>
        <dbReference type="SAM" id="MobiDB-lite"/>
    </source>
</evidence>
<accession>A0A8S1QLE2</accession>
<dbReference type="Proteomes" id="UP000692954">
    <property type="component" value="Unassembled WGS sequence"/>
</dbReference>
<dbReference type="AlphaFoldDB" id="A0A8S1QLE2"/>
<proteinExistence type="predicted"/>
<feature type="region of interest" description="Disordered" evidence="2">
    <location>
        <begin position="296"/>
        <end position="335"/>
    </location>
</feature>
<keyword evidence="1" id="KW-0175">Coiled coil</keyword>
<evidence type="ECO:0000313" key="3">
    <source>
        <dbReference type="EMBL" id="CAD8115315.1"/>
    </source>
</evidence>
<feature type="coiled-coil region" evidence="1">
    <location>
        <begin position="12"/>
        <end position="39"/>
    </location>
</feature>
<reference evidence="3" key="1">
    <citation type="submission" date="2021-01" db="EMBL/GenBank/DDBJ databases">
        <authorList>
            <consortium name="Genoscope - CEA"/>
            <person name="William W."/>
        </authorList>
    </citation>
    <scope>NUCLEOTIDE SEQUENCE</scope>
</reference>
<evidence type="ECO:0000313" key="4">
    <source>
        <dbReference type="Proteomes" id="UP000692954"/>
    </source>
</evidence>
<evidence type="ECO:0000256" key="1">
    <source>
        <dbReference type="SAM" id="Coils"/>
    </source>
</evidence>
<keyword evidence="4" id="KW-1185">Reference proteome</keyword>
<dbReference type="EMBL" id="CAJJDN010000108">
    <property type="protein sequence ID" value="CAD8115315.1"/>
    <property type="molecule type" value="Genomic_DNA"/>
</dbReference>
<organism evidence="3 4">
    <name type="scientific">Paramecium sonneborni</name>
    <dbReference type="NCBI Taxonomy" id="65129"/>
    <lineage>
        <taxon>Eukaryota</taxon>
        <taxon>Sar</taxon>
        <taxon>Alveolata</taxon>
        <taxon>Ciliophora</taxon>
        <taxon>Intramacronucleata</taxon>
        <taxon>Oligohymenophorea</taxon>
        <taxon>Peniculida</taxon>
        <taxon>Parameciidae</taxon>
        <taxon>Paramecium</taxon>
    </lineage>
</organism>
<protein>
    <submittedName>
        <fullName evidence="3">Uncharacterized protein</fullName>
    </submittedName>
</protein>
<dbReference type="OrthoDB" id="304336at2759"/>
<comment type="caution">
    <text evidence="3">The sequence shown here is derived from an EMBL/GenBank/DDBJ whole genome shotgun (WGS) entry which is preliminary data.</text>
</comment>
<name>A0A8S1QLE2_9CILI</name>
<gene>
    <name evidence="3" type="ORF">PSON_ATCC_30995.1.T1080044</name>
</gene>